<reference evidence="2" key="1">
    <citation type="submission" date="2022-11" db="EMBL/GenBank/DDBJ databases">
        <title>Centuries of genome instability and evolution in soft-shell clam transmissible cancer (bioRxiv).</title>
        <authorList>
            <person name="Hart S.F.M."/>
            <person name="Yonemitsu M.A."/>
            <person name="Giersch R.M."/>
            <person name="Beal B.F."/>
            <person name="Arriagada G."/>
            <person name="Davis B.W."/>
            <person name="Ostrander E.A."/>
            <person name="Goff S.P."/>
            <person name="Metzger M.J."/>
        </authorList>
    </citation>
    <scope>NUCLEOTIDE SEQUENCE</scope>
    <source>
        <strain evidence="2">MELC-2E11</strain>
        <tissue evidence="2">Siphon/mantle</tissue>
    </source>
</reference>
<proteinExistence type="predicted"/>
<sequence>MGGQPSHVISPMPIGKTVIITGGNTGIGYEVAKGVAMLGAKVILAVRTEERGKSALAKMKADYEERKKGGDCYDIVVRDELDVQYHICDLTSLKSTMQFISWFKSTVLTEDQWESTYQVNYLAHFLMISEFLPAVCASDVECRIVIISSQNHMQAEFDPEYAASSRMKKFDGFNSYANCKLFQIQLMYSLDKVLEHHPHIDVLSVDRGKLDAMAFPNSDASSQGFSCQMSCLKCCGGMRDDRPGADTVIFAALDPALQGLSRGYFLRPRDKARPAPCIIL</sequence>
<evidence type="ECO:0000313" key="3">
    <source>
        <dbReference type="Proteomes" id="UP001164746"/>
    </source>
</evidence>
<evidence type="ECO:0000256" key="1">
    <source>
        <dbReference type="ARBA" id="ARBA00023002"/>
    </source>
</evidence>
<dbReference type="InterPro" id="IPR036291">
    <property type="entry name" value="NAD(P)-bd_dom_sf"/>
</dbReference>
<dbReference type="Pfam" id="PF00106">
    <property type="entry name" value="adh_short"/>
    <property type="match status" value="1"/>
</dbReference>
<protein>
    <submittedName>
        <fullName evidence="2">WWOX-like protein</fullName>
    </submittedName>
</protein>
<dbReference type="PANTHER" id="PTHR43157">
    <property type="entry name" value="PHOSPHATIDYLINOSITOL-GLYCAN BIOSYNTHESIS CLASS F PROTEIN-RELATED"/>
    <property type="match status" value="1"/>
</dbReference>
<dbReference type="SUPFAM" id="SSF51735">
    <property type="entry name" value="NAD(P)-binding Rossmann-fold domains"/>
    <property type="match status" value="1"/>
</dbReference>
<dbReference type="EMBL" id="CP111017">
    <property type="protein sequence ID" value="WAR09388.1"/>
    <property type="molecule type" value="Genomic_DNA"/>
</dbReference>
<keyword evidence="1" id="KW-0560">Oxidoreductase</keyword>
<keyword evidence="3" id="KW-1185">Reference proteome</keyword>
<gene>
    <name evidence="2" type="ORF">MAR_019346</name>
</gene>
<accession>A0ABY7EHC8</accession>
<dbReference type="Gene3D" id="3.40.50.720">
    <property type="entry name" value="NAD(P)-binding Rossmann-like Domain"/>
    <property type="match status" value="1"/>
</dbReference>
<evidence type="ECO:0000313" key="2">
    <source>
        <dbReference type="EMBL" id="WAR09388.1"/>
    </source>
</evidence>
<dbReference type="PANTHER" id="PTHR43157:SF31">
    <property type="entry name" value="PHOSPHATIDYLINOSITOL-GLYCAN BIOSYNTHESIS CLASS F PROTEIN"/>
    <property type="match status" value="1"/>
</dbReference>
<organism evidence="2 3">
    <name type="scientific">Mya arenaria</name>
    <name type="common">Soft-shell clam</name>
    <dbReference type="NCBI Taxonomy" id="6604"/>
    <lineage>
        <taxon>Eukaryota</taxon>
        <taxon>Metazoa</taxon>
        <taxon>Spiralia</taxon>
        <taxon>Lophotrochozoa</taxon>
        <taxon>Mollusca</taxon>
        <taxon>Bivalvia</taxon>
        <taxon>Autobranchia</taxon>
        <taxon>Heteroconchia</taxon>
        <taxon>Euheterodonta</taxon>
        <taxon>Imparidentia</taxon>
        <taxon>Neoheterodontei</taxon>
        <taxon>Myida</taxon>
        <taxon>Myoidea</taxon>
        <taxon>Myidae</taxon>
        <taxon>Mya</taxon>
    </lineage>
</organism>
<dbReference type="Proteomes" id="UP001164746">
    <property type="component" value="Chromosome 6"/>
</dbReference>
<name>A0ABY7EHC8_MYAAR</name>
<dbReference type="InterPro" id="IPR002347">
    <property type="entry name" value="SDR_fam"/>
</dbReference>